<gene>
    <name evidence="1" type="ORF">FTUN_2129</name>
</gene>
<keyword evidence="2" id="KW-1185">Reference proteome</keyword>
<dbReference type="KEGG" id="ftj:FTUN_2129"/>
<sequence>MSANEQRRVVVELHASHRATMEPVVAAVRDSLLRSVIEFGTGGPLGHTMELVISDEFGEVVRRYGSVGPEVQTLPQGLVPEVVERLRELGQEVEVRDRRTDSDRWRVRPDWKRCVEKAQWEVVSAVGEHRALRVVGFDDDTVADAVANVTRAYPDARIAIAVPTNALLDRVRRRLGERLVNPLGLFTAKKKRPGRVSVGLVGQFPRQSGSEWDLLVLPYAEGTVSDAALRVIASGQYQRLLSFSRAKWTRDESINRRFLVIAGSTFPEERTHASVTAVVLPAHGTRPDGVMPDALQEKKKLYWHNGRRNRRVAEVARCLVKAKKKSVRSIFNGDEPLVKEVVAAAKSGVAVVVETPVHAREFADLLPGWVIWTANGLDVAEPEPGCGIITTETAATQYGIGAGVLIRATGTRWALPEINWPSVRRVESAVLIDFADEFHPQAAKNAAARTQSYQKAGMTVWTPEEVPATEHHETTGASG</sequence>
<dbReference type="AlphaFoldDB" id="A0A6M5YKQ3"/>
<accession>A0A6M5YKQ3</accession>
<dbReference type="EMBL" id="CP053452">
    <property type="protein sequence ID" value="QJW94607.1"/>
    <property type="molecule type" value="Genomic_DNA"/>
</dbReference>
<reference evidence="2" key="1">
    <citation type="submission" date="2020-05" db="EMBL/GenBank/DDBJ databases">
        <title>Frigoriglobus tundricola gen. nov., sp. nov., a psychrotolerant cellulolytic planctomycete of the family Gemmataceae with two divergent copies of 16S rRNA gene.</title>
        <authorList>
            <person name="Kulichevskaya I.S."/>
            <person name="Ivanova A.A."/>
            <person name="Naumoff D.G."/>
            <person name="Beletsky A.V."/>
            <person name="Rijpstra W.I.C."/>
            <person name="Sinninghe Damste J.S."/>
            <person name="Mardanov A.V."/>
            <person name="Ravin N.V."/>
            <person name="Dedysh S.N."/>
        </authorList>
    </citation>
    <scope>NUCLEOTIDE SEQUENCE [LARGE SCALE GENOMIC DNA]</scope>
    <source>
        <strain evidence="2">PL17</strain>
    </source>
</reference>
<dbReference type="RefSeq" id="WP_171470565.1">
    <property type="nucleotide sequence ID" value="NZ_CP053452.2"/>
</dbReference>
<organism evidence="1 2">
    <name type="scientific">Frigoriglobus tundricola</name>
    <dbReference type="NCBI Taxonomy" id="2774151"/>
    <lineage>
        <taxon>Bacteria</taxon>
        <taxon>Pseudomonadati</taxon>
        <taxon>Planctomycetota</taxon>
        <taxon>Planctomycetia</taxon>
        <taxon>Gemmatales</taxon>
        <taxon>Gemmataceae</taxon>
        <taxon>Frigoriglobus</taxon>
    </lineage>
</organism>
<evidence type="ECO:0000313" key="1">
    <source>
        <dbReference type="EMBL" id="QJW94607.1"/>
    </source>
</evidence>
<name>A0A6M5YKQ3_9BACT</name>
<protein>
    <submittedName>
        <fullName evidence="1">Uncharacterized protein</fullName>
    </submittedName>
</protein>
<evidence type="ECO:0000313" key="2">
    <source>
        <dbReference type="Proteomes" id="UP000503447"/>
    </source>
</evidence>
<proteinExistence type="predicted"/>
<dbReference type="Proteomes" id="UP000503447">
    <property type="component" value="Chromosome"/>
</dbReference>